<protein>
    <submittedName>
        <fullName evidence="1">Uncharacterized protein</fullName>
    </submittedName>
</protein>
<accession>A0A4Q7XZE8</accession>
<dbReference type="AlphaFoldDB" id="A0A4Q7XZE8"/>
<organism evidence="1 2">
    <name type="scientific">Edaphobacter modestus</name>
    <dbReference type="NCBI Taxonomy" id="388466"/>
    <lineage>
        <taxon>Bacteria</taxon>
        <taxon>Pseudomonadati</taxon>
        <taxon>Acidobacteriota</taxon>
        <taxon>Terriglobia</taxon>
        <taxon>Terriglobales</taxon>
        <taxon>Acidobacteriaceae</taxon>
        <taxon>Edaphobacter</taxon>
    </lineage>
</organism>
<evidence type="ECO:0000313" key="2">
    <source>
        <dbReference type="Proteomes" id="UP000292958"/>
    </source>
</evidence>
<reference evidence="1 2" key="1">
    <citation type="submission" date="2019-02" db="EMBL/GenBank/DDBJ databases">
        <title>Genomic Encyclopedia of Archaeal and Bacterial Type Strains, Phase II (KMG-II): from individual species to whole genera.</title>
        <authorList>
            <person name="Goeker M."/>
        </authorList>
    </citation>
    <scope>NUCLEOTIDE SEQUENCE [LARGE SCALE GENOMIC DNA]</scope>
    <source>
        <strain evidence="1 2">DSM 18101</strain>
    </source>
</reference>
<dbReference type="Proteomes" id="UP000292958">
    <property type="component" value="Unassembled WGS sequence"/>
</dbReference>
<comment type="caution">
    <text evidence="1">The sequence shown here is derived from an EMBL/GenBank/DDBJ whole genome shotgun (WGS) entry which is preliminary data.</text>
</comment>
<proteinExistence type="predicted"/>
<gene>
    <name evidence="1" type="ORF">BDD14_6388</name>
</gene>
<sequence>MLAKTSAGTRIALELSGNRTPQAVRFHLSDKPVKRPLADCGCSPLYDICRDGSFLGPGAFTADVLIRGSFAMVF</sequence>
<evidence type="ECO:0000313" key="1">
    <source>
        <dbReference type="EMBL" id="RZU29770.1"/>
    </source>
</evidence>
<dbReference type="EMBL" id="SHKW01000007">
    <property type="protein sequence ID" value="RZU29770.1"/>
    <property type="molecule type" value="Genomic_DNA"/>
</dbReference>
<keyword evidence="2" id="KW-1185">Reference proteome</keyword>
<name>A0A4Q7XZE8_9BACT</name>